<dbReference type="InterPro" id="IPR007094">
    <property type="entry name" value="RNA-dir_pol_PSvirus"/>
</dbReference>
<dbReference type="Pfam" id="PF00680">
    <property type="entry name" value="RdRP_1"/>
    <property type="match status" value="1"/>
</dbReference>
<dbReference type="InterPro" id="IPR043502">
    <property type="entry name" value="DNA/RNA_pol_sf"/>
</dbReference>
<evidence type="ECO:0000259" key="1">
    <source>
        <dbReference type="PROSITE" id="PS50507"/>
    </source>
</evidence>
<comment type="caution">
    <text evidence="2">The sequence shown here is derived from an EMBL/GenBank/DDBJ whole genome shotgun (WGS) entry which is preliminary data.</text>
</comment>
<proteinExistence type="predicted"/>
<dbReference type="AlphaFoldDB" id="A0A6L2ZK92"/>
<dbReference type="GO" id="GO:0003968">
    <property type="term" value="F:RNA-directed RNA polymerase activity"/>
    <property type="evidence" value="ECO:0007669"/>
    <property type="project" value="UniProtKB-KW"/>
</dbReference>
<dbReference type="InterPro" id="IPR043128">
    <property type="entry name" value="Rev_trsase/Diguanyl_cyclase"/>
</dbReference>
<keyword evidence="2" id="KW-0808">Transferase</keyword>
<dbReference type="GO" id="GO:0006351">
    <property type="term" value="P:DNA-templated transcription"/>
    <property type="evidence" value="ECO:0007669"/>
    <property type="project" value="InterPro"/>
</dbReference>
<dbReference type="SUPFAM" id="SSF56672">
    <property type="entry name" value="DNA/RNA polymerases"/>
    <property type="match status" value="1"/>
</dbReference>
<dbReference type="EMBL" id="BLWB01000037">
    <property type="protein sequence ID" value="GFM95165.1"/>
    <property type="molecule type" value="Genomic_RNA"/>
</dbReference>
<dbReference type="InterPro" id="IPR001205">
    <property type="entry name" value="RNA-dir_pol_C"/>
</dbReference>
<gene>
    <name evidence="2" type="ORF">MMARV_C037P1</name>
</gene>
<dbReference type="Gene3D" id="3.30.70.270">
    <property type="match status" value="1"/>
</dbReference>
<keyword evidence="2" id="KW-0696">RNA-directed RNA polymerase</keyword>
<dbReference type="GO" id="GO:0003723">
    <property type="term" value="F:RNA binding"/>
    <property type="evidence" value="ECO:0007669"/>
    <property type="project" value="InterPro"/>
</dbReference>
<feature type="domain" description="RdRp catalytic" evidence="1">
    <location>
        <begin position="415"/>
        <end position="554"/>
    </location>
</feature>
<dbReference type="PROSITE" id="PS50507">
    <property type="entry name" value="RDRP_SSRNA_POS"/>
    <property type="match status" value="1"/>
</dbReference>
<organism evidence="2">
    <name type="scientific">viral metagenome</name>
    <dbReference type="NCBI Taxonomy" id="1070528"/>
    <lineage>
        <taxon>unclassified sequences</taxon>
        <taxon>metagenomes</taxon>
        <taxon>organismal metagenomes</taxon>
    </lineage>
</organism>
<reference evidence="2" key="1">
    <citation type="submission" date="2020-05" db="EMBL/GenBank/DDBJ databases">
        <title>Diverged and active partitiviruses in Lichen.</title>
        <authorList>
            <person name="Urayama S."/>
            <person name="Doi N."/>
            <person name="Kondo F."/>
            <person name="Chiba Y."/>
            <person name="Takaki Y."/>
            <person name="Hirai M."/>
            <person name="Minegishi Y."/>
            <person name="Hagiwara D."/>
            <person name="Nunoura T."/>
        </authorList>
    </citation>
    <scope>NUCLEOTIDE SEQUENCE</scope>
</reference>
<accession>A0A6L2ZK92</accession>
<name>A0A6L2ZK92_9ZZZZ</name>
<protein>
    <submittedName>
        <fullName evidence="2">RNA-dependent RNA polymerase</fullName>
    </submittedName>
</protein>
<keyword evidence="2" id="KW-0548">Nucleotidyltransferase</keyword>
<evidence type="ECO:0000313" key="2">
    <source>
        <dbReference type="EMBL" id="GFM95165.1"/>
    </source>
</evidence>
<sequence length="769" mass="84383">MPSSTYTTVNCLVATIDATPLSGEQQGAVVSVLEGSNELLQWSANKYVRGGMKRIDRPVRVVGTGDLPDTELMARSVPLGDGENFAMPAGRAHYVRLMGSDQDALFADLARFDEPVKTTQSGRRVFNRDSGRLAAAMQKRSTLKDPSFDLLHVQLPHTSYFGPKNAVEDRRFRPSLLSAAKDLGALEGLPEGYSDAIQEAIILGDHTDHDPDTLAPRFLEYVHERVRVADDETEACLAIAVKVLQRVWSDAGIHVQARPISDVTPEGLAASFTQGNAGEYRSAGITSRKDPRMLDMLTRHLKSFKIAGRMMNRGLAAPQMFENLDHLTTSFGKKEAKAAKMKDGVRVAPVPRFIFNPSPCQYATGKHLHGDLSDALQRMDPTHGPGFGPGRGHAAKFTDLVERGCAPNGKLRDGTFAVMSDIEKWDANMSEALMFHAFGALETFVDCTNLDPVERASRLAMAQYAYRTLTTKIVEHPSGYLVRLYGSMPSGSYYTSLINTVANDLLAIGTVVRRLRRANIDPDINYLALTAAESLLSYGDNQFFLSTLFTENGVSYSIHDHADFLSKLGMRLKEDETEVTSELSRIRFCSRGVVRTPAGLVITRQHTDVIKKLSGRPTSSPADDKLYVRAMMVDYMGVDPVVHNMLERIDAALPALLDVREVTKGARATLEASAALAFGRKDDASVLAVAQLMCETKVRREVLLSLVDPRDVHEDTGAGRYGSRMRDALTVALHSPFVELSPKLRWLSTLSPQDYITYLGATGQTGVLC</sequence>
<dbReference type="GO" id="GO:0039694">
    <property type="term" value="P:viral RNA genome replication"/>
    <property type="evidence" value="ECO:0007669"/>
    <property type="project" value="InterPro"/>
</dbReference>